<feature type="compositionally biased region" description="Polar residues" evidence="1">
    <location>
        <begin position="139"/>
        <end position="148"/>
    </location>
</feature>
<dbReference type="Proteomes" id="UP000235672">
    <property type="component" value="Unassembled WGS sequence"/>
</dbReference>
<accession>A0A2J6Q3D6</accession>
<evidence type="ECO:0000313" key="2">
    <source>
        <dbReference type="EMBL" id="PMD20790.1"/>
    </source>
</evidence>
<reference evidence="2 3" key="1">
    <citation type="submission" date="2016-05" db="EMBL/GenBank/DDBJ databases">
        <title>A degradative enzymes factory behind the ericoid mycorrhizal symbiosis.</title>
        <authorList>
            <consortium name="DOE Joint Genome Institute"/>
            <person name="Martino E."/>
            <person name="Morin E."/>
            <person name="Grelet G."/>
            <person name="Kuo A."/>
            <person name="Kohler A."/>
            <person name="Daghino S."/>
            <person name="Barry K."/>
            <person name="Choi C."/>
            <person name="Cichocki N."/>
            <person name="Clum A."/>
            <person name="Copeland A."/>
            <person name="Hainaut M."/>
            <person name="Haridas S."/>
            <person name="Labutti K."/>
            <person name="Lindquist E."/>
            <person name="Lipzen A."/>
            <person name="Khouja H.-R."/>
            <person name="Murat C."/>
            <person name="Ohm R."/>
            <person name="Olson A."/>
            <person name="Spatafora J."/>
            <person name="Veneault-Fourrey C."/>
            <person name="Henrissat B."/>
            <person name="Grigoriev I."/>
            <person name="Martin F."/>
            <person name="Perotto S."/>
        </authorList>
    </citation>
    <scope>NUCLEOTIDE SEQUENCE [LARGE SCALE GENOMIC DNA]</scope>
    <source>
        <strain evidence="2 3">UAMH 7357</strain>
    </source>
</reference>
<dbReference type="AlphaFoldDB" id="A0A2J6Q3D6"/>
<feature type="region of interest" description="Disordered" evidence="1">
    <location>
        <begin position="131"/>
        <end position="159"/>
    </location>
</feature>
<feature type="region of interest" description="Disordered" evidence="1">
    <location>
        <begin position="188"/>
        <end position="210"/>
    </location>
</feature>
<proteinExistence type="predicted"/>
<name>A0A2J6Q3D6_9HELO</name>
<protein>
    <submittedName>
        <fullName evidence="2">Uncharacterized protein</fullName>
    </submittedName>
</protein>
<evidence type="ECO:0000313" key="3">
    <source>
        <dbReference type="Proteomes" id="UP000235672"/>
    </source>
</evidence>
<sequence length="214" mass="23266">MLMYQEVLPGGHHANESLKVPCMALNAAWNLSFKGVDGGTPARRYHEDIWDTAGLGADLESLVAQRFSNTTPQRGPFMQDLHAGWERFQNGCTCKTCILQCTALHSAELHGQTSHWMSGWREAVNVPLTPSPGSGRLSLASSPPSCTGSAYDPEEGDDRPLFDIVSPEFDKHILETWMSIDDIARARSPPAIPSDPPGTGKQQEPVNLAGNCII</sequence>
<gene>
    <name evidence="2" type="ORF">NA56DRAFT_704019</name>
</gene>
<evidence type="ECO:0000256" key="1">
    <source>
        <dbReference type="SAM" id="MobiDB-lite"/>
    </source>
</evidence>
<organism evidence="2 3">
    <name type="scientific">Hyaloscypha hepaticicola</name>
    <dbReference type="NCBI Taxonomy" id="2082293"/>
    <lineage>
        <taxon>Eukaryota</taxon>
        <taxon>Fungi</taxon>
        <taxon>Dikarya</taxon>
        <taxon>Ascomycota</taxon>
        <taxon>Pezizomycotina</taxon>
        <taxon>Leotiomycetes</taxon>
        <taxon>Helotiales</taxon>
        <taxon>Hyaloscyphaceae</taxon>
        <taxon>Hyaloscypha</taxon>
    </lineage>
</organism>
<keyword evidence="3" id="KW-1185">Reference proteome</keyword>
<dbReference type="EMBL" id="KZ613483">
    <property type="protein sequence ID" value="PMD20790.1"/>
    <property type="molecule type" value="Genomic_DNA"/>
</dbReference>